<accession>A0AAD7E4I4</accession>
<dbReference type="AlphaFoldDB" id="A0AAD7E4I4"/>
<evidence type="ECO:0000313" key="1">
    <source>
        <dbReference type="EMBL" id="KAJ7227146.1"/>
    </source>
</evidence>
<comment type="caution">
    <text evidence="1">The sequence shown here is derived from an EMBL/GenBank/DDBJ whole genome shotgun (WGS) entry which is preliminary data.</text>
</comment>
<protein>
    <submittedName>
        <fullName evidence="1">Uncharacterized protein</fullName>
    </submittedName>
</protein>
<evidence type="ECO:0000313" key="2">
    <source>
        <dbReference type="Proteomes" id="UP001219525"/>
    </source>
</evidence>
<organism evidence="1 2">
    <name type="scientific">Mycena pura</name>
    <dbReference type="NCBI Taxonomy" id="153505"/>
    <lineage>
        <taxon>Eukaryota</taxon>
        <taxon>Fungi</taxon>
        <taxon>Dikarya</taxon>
        <taxon>Basidiomycota</taxon>
        <taxon>Agaricomycotina</taxon>
        <taxon>Agaricomycetes</taxon>
        <taxon>Agaricomycetidae</taxon>
        <taxon>Agaricales</taxon>
        <taxon>Marasmiineae</taxon>
        <taxon>Mycenaceae</taxon>
        <taxon>Mycena</taxon>
    </lineage>
</organism>
<reference evidence="1" key="1">
    <citation type="submission" date="2023-03" db="EMBL/GenBank/DDBJ databases">
        <title>Massive genome expansion in bonnet fungi (Mycena s.s.) driven by repeated elements and novel gene families across ecological guilds.</title>
        <authorList>
            <consortium name="Lawrence Berkeley National Laboratory"/>
            <person name="Harder C.B."/>
            <person name="Miyauchi S."/>
            <person name="Viragh M."/>
            <person name="Kuo A."/>
            <person name="Thoen E."/>
            <person name="Andreopoulos B."/>
            <person name="Lu D."/>
            <person name="Skrede I."/>
            <person name="Drula E."/>
            <person name="Henrissat B."/>
            <person name="Morin E."/>
            <person name="Kohler A."/>
            <person name="Barry K."/>
            <person name="LaButti K."/>
            <person name="Morin E."/>
            <person name="Salamov A."/>
            <person name="Lipzen A."/>
            <person name="Mereny Z."/>
            <person name="Hegedus B."/>
            <person name="Baldrian P."/>
            <person name="Stursova M."/>
            <person name="Weitz H."/>
            <person name="Taylor A."/>
            <person name="Grigoriev I.V."/>
            <person name="Nagy L.G."/>
            <person name="Martin F."/>
            <person name="Kauserud H."/>
        </authorList>
    </citation>
    <scope>NUCLEOTIDE SEQUENCE</scope>
    <source>
        <strain evidence="1">9144</strain>
    </source>
</reference>
<proteinExistence type="predicted"/>
<dbReference type="Proteomes" id="UP001219525">
    <property type="component" value="Unassembled WGS sequence"/>
</dbReference>
<gene>
    <name evidence="1" type="ORF">GGX14DRAFT_385891</name>
</gene>
<name>A0AAD7E4I4_9AGAR</name>
<keyword evidence="2" id="KW-1185">Reference proteome</keyword>
<sequence length="175" mass="19287">MTPSSQENVSMADLVLAYNQASDSGWSLFSRTRRIVKKSLNKWDVTNRGEDSVPPYLGQFGLEQPLFLSVESTVLEMQRLLSAAFSFVNGCPICFIVDPHGVLLAILRGASCIEALQVAWKSRRERIEIARRRFVEYHADYVAQTTSAPLGASTLVPSKLSAVLADTGLQKLVPT</sequence>
<dbReference type="EMBL" id="JARJCW010000003">
    <property type="protein sequence ID" value="KAJ7227146.1"/>
    <property type="molecule type" value="Genomic_DNA"/>
</dbReference>